<dbReference type="EMBL" id="FZOC01000004">
    <property type="protein sequence ID" value="SNR99702.1"/>
    <property type="molecule type" value="Genomic_DNA"/>
</dbReference>
<dbReference type="RefSeq" id="WP_089274458.1">
    <property type="nucleotide sequence ID" value="NZ_FZOC01000004.1"/>
</dbReference>
<evidence type="ECO:0000313" key="2">
    <source>
        <dbReference type="Proteomes" id="UP000198324"/>
    </source>
</evidence>
<keyword evidence="2" id="KW-1185">Reference proteome</keyword>
<protein>
    <submittedName>
        <fullName evidence="1">Uncharacterized protein</fullName>
    </submittedName>
</protein>
<dbReference type="Proteomes" id="UP000198324">
    <property type="component" value="Unassembled WGS sequence"/>
</dbReference>
<proteinExistence type="predicted"/>
<reference evidence="1 2" key="1">
    <citation type="submission" date="2017-06" db="EMBL/GenBank/DDBJ databases">
        <authorList>
            <person name="Kim H.J."/>
            <person name="Triplett B.A."/>
        </authorList>
    </citation>
    <scope>NUCLEOTIDE SEQUENCE [LARGE SCALE GENOMIC DNA]</scope>
    <source>
        <strain evidence="1 2">DSM 13116</strain>
    </source>
</reference>
<sequence length="92" mass="10145">MPAITESHVQAQAKAVCSLEPGSYYISATDAGRFFLVAGPYPTHREALANVDRAKTITEFSTEGRSYFWFWGTTRMADDYTAPGVLNRHGAI</sequence>
<organism evidence="1 2">
    <name type="scientific">Humidesulfovibrio mexicanus</name>
    <dbReference type="NCBI Taxonomy" id="147047"/>
    <lineage>
        <taxon>Bacteria</taxon>
        <taxon>Pseudomonadati</taxon>
        <taxon>Thermodesulfobacteriota</taxon>
        <taxon>Desulfovibrionia</taxon>
        <taxon>Desulfovibrionales</taxon>
        <taxon>Desulfovibrionaceae</taxon>
        <taxon>Humidesulfovibrio</taxon>
    </lineage>
</organism>
<evidence type="ECO:0000313" key="1">
    <source>
        <dbReference type="EMBL" id="SNR99702.1"/>
    </source>
</evidence>
<dbReference type="AlphaFoldDB" id="A0A239AWJ6"/>
<gene>
    <name evidence="1" type="ORF">SAMN04488503_2253</name>
</gene>
<accession>A0A239AWJ6</accession>
<name>A0A239AWJ6_9BACT</name>